<dbReference type="EMBL" id="JADQDF010000001">
    <property type="protein sequence ID" value="MBW0128594.1"/>
    <property type="molecule type" value="Genomic_DNA"/>
</dbReference>
<dbReference type="Proteomes" id="UP000694300">
    <property type="component" value="Unassembled WGS sequence"/>
</dbReference>
<accession>A0ABS6U9P5</accession>
<evidence type="ECO:0000313" key="2">
    <source>
        <dbReference type="EMBL" id="MBW0128594.1"/>
    </source>
</evidence>
<proteinExistence type="predicted"/>
<name>A0ABS6U9P5_9PSEU</name>
<reference evidence="2 3" key="1">
    <citation type="submission" date="2020-11" db="EMBL/GenBank/DDBJ databases">
        <title>Pseudonocardia abyssalis sp. nov. and Pseudonocardia oceani sp. nov., description and phylogenomic analysis of two novel actinomycetes isolated from the deep Southern Ocean.</title>
        <authorList>
            <person name="Parra J."/>
        </authorList>
    </citation>
    <scope>NUCLEOTIDE SEQUENCE [LARGE SCALE GENOMIC DNA]</scope>
    <source>
        <strain evidence="3">KRD185</strain>
    </source>
</reference>
<organism evidence="2 3">
    <name type="scientific">Pseudonocardia oceani</name>
    <dbReference type="NCBI Taxonomy" id="2792013"/>
    <lineage>
        <taxon>Bacteria</taxon>
        <taxon>Bacillati</taxon>
        <taxon>Actinomycetota</taxon>
        <taxon>Actinomycetes</taxon>
        <taxon>Pseudonocardiales</taxon>
        <taxon>Pseudonocardiaceae</taxon>
        <taxon>Pseudonocardia</taxon>
    </lineage>
</organism>
<dbReference type="InterPro" id="IPR006674">
    <property type="entry name" value="HD_domain"/>
</dbReference>
<evidence type="ECO:0000259" key="1">
    <source>
        <dbReference type="Pfam" id="PF01966"/>
    </source>
</evidence>
<keyword evidence="3" id="KW-1185">Reference proteome</keyword>
<comment type="caution">
    <text evidence="2">The sequence shown here is derived from an EMBL/GenBank/DDBJ whole genome shotgun (WGS) entry which is preliminary data.</text>
</comment>
<protein>
    <submittedName>
        <fullName evidence="2">Phosphohydrolase</fullName>
    </submittedName>
</protein>
<evidence type="ECO:0000313" key="3">
    <source>
        <dbReference type="Proteomes" id="UP000694300"/>
    </source>
</evidence>
<feature type="domain" description="HD" evidence="1">
    <location>
        <begin position="22"/>
        <end position="97"/>
    </location>
</feature>
<gene>
    <name evidence="2" type="ORF">I4I82_12985</name>
</gene>
<sequence>MQLVEWAESTAEQFLKDSLPRRWAHVQSVAGRAGRLVSHLGRDGEILHATAWLHDVGYAPPLAVTGFHPLDGAHYLQTVDVPARVVDLVALHSSAAAEASALDLDEEMAGFVDERTLTRDLLWFVDMTIGPDGQCMDFEARMDDVRARYVPDHYVIRALDAGMAERRAAMARASEWIDSVGIADQV</sequence>
<dbReference type="Pfam" id="PF01966">
    <property type="entry name" value="HD"/>
    <property type="match status" value="1"/>
</dbReference>